<evidence type="ECO:0000313" key="6">
    <source>
        <dbReference type="Proteomes" id="UP000265703"/>
    </source>
</evidence>
<reference evidence="5 6" key="1">
    <citation type="submission" date="2018-06" db="EMBL/GenBank/DDBJ databases">
        <title>Comparative genomics reveals the genomic features of Rhizophagus irregularis, R. cerebriforme, R. diaphanum and Gigaspora rosea, and their symbiotic lifestyle signature.</title>
        <authorList>
            <person name="Morin E."/>
            <person name="San Clemente H."/>
            <person name="Chen E.C.H."/>
            <person name="De La Providencia I."/>
            <person name="Hainaut M."/>
            <person name="Kuo A."/>
            <person name="Kohler A."/>
            <person name="Murat C."/>
            <person name="Tang N."/>
            <person name="Roy S."/>
            <person name="Loubradou J."/>
            <person name="Henrissat B."/>
            <person name="Grigoriev I.V."/>
            <person name="Corradi N."/>
            <person name="Roux C."/>
            <person name="Martin F.M."/>
        </authorList>
    </citation>
    <scope>NUCLEOTIDE SEQUENCE [LARGE SCALE GENOMIC DNA]</scope>
    <source>
        <strain evidence="5 6">DAOM 227022</strain>
    </source>
</reference>
<feature type="transmembrane region" description="Helical" evidence="4">
    <location>
        <begin position="18"/>
        <end position="36"/>
    </location>
</feature>
<dbReference type="EMBL" id="QKYT01000013">
    <property type="protein sequence ID" value="RIA98633.1"/>
    <property type="molecule type" value="Genomic_DNA"/>
</dbReference>
<accession>A0A397TK87</accession>
<evidence type="ECO:0000313" key="5">
    <source>
        <dbReference type="EMBL" id="RIA98633.1"/>
    </source>
</evidence>
<keyword evidence="4" id="KW-1133">Transmembrane helix</keyword>
<feature type="region of interest" description="Disordered" evidence="3">
    <location>
        <begin position="111"/>
        <end position="170"/>
    </location>
</feature>
<keyword evidence="4" id="KW-0812">Transmembrane</keyword>
<evidence type="ECO:0000256" key="1">
    <source>
        <dbReference type="ARBA" id="ARBA00005701"/>
    </source>
</evidence>
<dbReference type="PANTHER" id="PTHR28524">
    <property type="entry name" value="SUCCINATE DEHYDROGENASE ASSEMBLY FACTOR 4, MITOCHONDRIAL"/>
    <property type="match status" value="1"/>
</dbReference>
<evidence type="ECO:0000256" key="4">
    <source>
        <dbReference type="SAM" id="Phobius"/>
    </source>
</evidence>
<name>A0A397TK87_9GLOM</name>
<evidence type="ECO:0000256" key="3">
    <source>
        <dbReference type="SAM" id="MobiDB-lite"/>
    </source>
</evidence>
<organism evidence="5 6">
    <name type="scientific">Glomus cerebriforme</name>
    <dbReference type="NCBI Taxonomy" id="658196"/>
    <lineage>
        <taxon>Eukaryota</taxon>
        <taxon>Fungi</taxon>
        <taxon>Fungi incertae sedis</taxon>
        <taxon>Mucoromycota</taxon>
        <taxon>Glomeromycotina</taxon>
        <taxon>Glomeromycetes</taxon>
        <taxon>Glomerales</taxon>
        <taxon>Glomeraceae</taxon>
        <taxon>Glomus</taxon>
    </lineage>
</organism>
<dbReference type="Pfam" id="PF07896">
    <property type="entry name" value="DUF1674"/>
    <property type="match status" value="1"/>
</dbReference>
<keyword evidence="6" id="KW-1185">Reference proteome</keyword>
<dbReference type="Proteomes" id="UP000265703">
    <property type="component" value="Unassembled WGS sequence"/>
</dbReference>
<keyword evidence="4" id="KW-0472">Membrane</keyword>
<dbReference type="OrthoDB" id="201362at2759"/>
<gene>
    <name evidence="5" type="ORF">C1645_749407</name>
</gene>
<dbReference type="InterPro" id="IPR012875">
    <property type="entry name" value="SDHF4"/>
</dbReference>
<comment type="caution">
    <text evidence="5">The sequence shown here is derived from an EMBL/GenBank/DDBJ whole genome shotgun (WGS) entry which is preliminary data.</text>
</comment>
<sequence>MLVFSNVCVLVMFHNTKLNHVICLKLITILLYYYYLTNLFFKKKFIHHSTMTITQIFRTNFCTFQHRLFLPLLSIRSYSIKPSFNSRPAPVPLEDPQEQKEFEELVRKNLGSFTSVNAQTEEELTHPDLRKRQPPQFEGDKNPETGEIGGPKQEPLTHGDWSYGSRVTDF</sequence>
<dbReference type="GO" id="GO:0005739">
    <property type="term" value="C:mitochondrion"/>
    <property type="evidence" value="ECO:0007669"/>
    <property type="project" value="TreeGrafter"/>
</dbReference>
<dbReference type="STRING" id="658196.A0A397TK87"/>
<comment type="similarity">
    <text evidence="1">Belongs to the SDHAF4 family.</text>
</comment>
<dbReference type="GO" id="GO:0034553">
    <property type="term" value="P:mitochondrial respiratory chain complex II assembly"/>
    <property type="evidence" value="ECO:0007669"/>
    <property type="project" value="TreeGrafter"/>
</dbReference>
<dbReference type="AlphaFoldDB" id="A0A397TK87"/>
<proteinExistence type="inferred from homology"/>
<dbReference type="PANTHER" id="PTHR28524:SF3">
    <property type="entry name" value="SUCCINATE DEHYDROGENASE ASSEMBLY FACTOR 4, MITOCHONDRIAL"/>
    <property type="match status" value="1"/>
</dbReference>
<evidence type="ECO:0000256" key="2">
    <source>
        <dbReference type="ARBA" id="ARBA00022170"/>
    </source>
</evidence>
<protein>
    <recommendedName>
        <fullName evidence="2">Succinate dehydrogenase assembly factor 4, mitochondrial</fullName>
    </recommendedName>
</protein>